<evidence type="ECO:0000256" key="4">
    <source>
        <dbReference type="ARBA" id="ARBA00022454"/>
    </source>
</evidence>
<dbReference type="PANTHER" id="PTHR23430">
    <property type="entry name" value="HISTONE H2A"/>
    <property type="match status" value="1"/>
</dbReference>
<evidence type="ECO:0000313" key="14">
    <source>
        <dbReference type="Proteomes" id="UP000308199"/>
    </source>
</evidence>
<evidence type="ECO:0000259" key="11">
    <source>
        <dbReference type="Pfam" id="PF00125"/>
    </source>
</evidence>
<feature type="domain" description="Histone H2A C-terminal" evidence="12">
    <location>
        <begin position="97"/>
        <end position="131"/>
    </location>
</feature>
<feature type="region of interest" description="Disordered" evidence="10">
    <location>
        <begin position="1029"/>
        <end position="1052"/>
    </location>
</feature>
<evidence type="ECO:0000256" key="7">
    <source>
        <dbReference type="ARBA" id="ARBA00023125"/>
    </source>
</evidence>
<evidence type="ECO:0000259" key="12">
    <source>
        <dbReference type="Pfam" id="PF16211"/>
    </source>
</evidence>
<dbReference type="SUPFAM" id="SSF47113">
    <property type="entry name" value="Histone-fold"/>
    <property type="match status" value="1"/>
</dbReference>
<dbReference type="AlphaFoldDB" id="A0A4S4L3K9"/>
<dbReference type="CDD" id="cd00074">
    <property type="entry name" value="HFD_H2A"/>
    <property type="match status" value="1"/>
</dbReference>
<comment type="similarity">
    <text evidence="3">Belongs to the histone H2A family.</text>
</comment>
<dbReference type="InterPro" id="IPR032454">
    <property type="entry name" value="Histone_H2A_C"/>
</dbReference>
<keyword evidence="9" id="KW-0544">Nucleosome core</keyword>
<dbReference type="GO" id="GO:0005634">
    <property type="term" value="C:nucleus"/>
    <property type="evidence" value="ECO:0007669"/>
    <property type="project" value="UniProtKB-SubCell"/>
</dbReference>
<dbReference type="GO" id="GO:0046982">
    <property type="term" value="F:protein heterodimerization activity"/>
    <property type="evidence" value="ECO:0007669"/>
    <property type="project" value="InterPro"/>
</dbReference>
<feature type="region of interest" description="Disordered" evidence="10">
    <location>
        <begin position="122"/>
        <end position="143"/>
    </location>
</feature>
<feature type="compositionally biased region" description="Polar residues" evidence="10">
    <location>
        <begin position="588"/>
        <end position="598"/>
    </location>
</feature>
<evidence type="ECO:0008006" key="15">
    <source>
        <dbReference type="Google" id="ProtNLM"/>
    </source>
</evidence>
<feature type="compositionally biased region" description="Low complexity" evidence="10">
    <location>
        <begin position="201"/>
        <end position="212"/>
    </location>
</feature>
<feature type="compositionally biased region" description="Low complexity" evidence="10">
    <location>
        <begin position="261"/>
        <end position="282"/>
    </location>
</feature>
<dbReference type="Pfam" id="PF00125">
    <property type="entry name" value="Histone"/>
    <property type="match status" value="1"/>
</dbReference>
<dbReference type="InterPro" id="IPR007125">
    <property type="entry name" value="H2A/H2B/H3"/>
</dbReference>
<keyword evidence="6" id="KW-0007">Acetylation</keyword>
<feature type="compositionally biased region" description="Polar residues" evidence="10">
    <location>
        <begin position="887"/>
        <end position="896"/>
    </location>
</feature>
<dbReference type="GO" id="GO:0000786">
    <property type="term" value="C:nucleosome"/>
    <property type="evidence" value="ECO:0007669"/>
    <property type="project" value="UniProtKB-KW"/>
</dbReference>
<dbReference type="GO" id="GO:0030527">
    <property type="term" value="F:structural constituent of chromatin"/>
    <property type="evidence" value="ECO:0007669"/>
    <property type="project" value="InterPro"/>
</dbReference>
<feature type="compositionally biased region" description="Polar residues" evidence="10">
    <location>
        <begin position="521"/>
        <end position="531"/>
    </location>
</feature>
<dbReference type="PRINTS" id="PR00620">
    <property type="entry name" value="HISTONEH2A"/>
</dbReference>
<dbReference type="EMBL" id="SGPK01000230">
    <property type="protein sequence ID" value="THH05889.1"/>
    <property type="molecule type" value="Genomic_DNA"/>
</dbReference>
<evidence type="ECO:0000313" key="13">
    <source>
        <dbReference type="EMBL" id="THH05889.1"/>
    </source>
</evidence>
<evidence type="ECO:0000256" key="8">
    <source>
        <dbReference type="ARBA" id="ARBA00023242"/>
    </source>
</evidence>
<protein>
    <recommendedName>
        <fullName evidence="15">Histone H2A</fullName>
    </recommendedName>
</protein>
<evidence type="ECO:0000256" key="3">
    <source>
        <dbReference type="ARBA" id="ARBA00010691"/>
    </source>
</evidence>
<feature type="region of interest" description="Disordered" evidence="10">
    <location>
        <begin position="358"/>
        <end position="613"/>
    </location>
</feature>
<feature type="compositionally biased region" description="Basic and acidic residues" evidence="10">
    <location>
        <begin position="816"/>
        <end position="828"/>
    </location>
</feature>
<keyword evidence="5" id="KW-0488">Methylation</keyword>
<keyword evidence="7" id="KW-0238">DNA-binding</keyword>
<evidence type="ECO:0000256" key="2">
    <source>
        <dbReference type="ARBA" id="ARBA00004286"/>
    </source>
</evidence>
<evidence type="ECO:0000256" key="1">
    <source>
        <dbReference type="ARBA" id="ARBA00004123"/>
    </source>
</evidence>
<keyword evidence="14" id="KW-1185">Reference proteome</keyword>
<keyword evidence="4" id="KW-0158">Chromosome</keyword>
<feature type="compositionally biased region" description="Low complexity" evidence="10">
    <location>
        <begin position="481"/>
        <end position="493"/>
    </location>
</feature>
<feature type="region of interest" description="Disordered" evidence="10">
    <location>
        <begin position="201"/>
        <end position="249"/>
    </location>
</feature>
<feature type="region of interest" description="Disordered" evidence="10">
    <location>
        <begin position="851"/>
        <end position="951"/>
    </location>
</feature>
<feature type="compositionally biased region" description="Basic and acidic residues" evidence="10">
    <location>
        <begin position="706"/>
        <end position="724"/>
    </location>
</feature>
<dbReference type="InterPro" id="IPR032458">
    <property type="entry name" value="Histone_H2A_CS"/>
</dbReference>
<dbReference type="InterPro" id="IPR002119">
    <property type="entry name" value="Histone_H2A"/>
</dbReference>
<gene>
    <name evidence="13" type="ORF">EW145_g4469</name>
</gene>
<comment type="caution">
    <text evidence="13">The sequence shown here is derived from an EMBL/GenBank/DDBJ whole genome shotgun (WGS) entry which is preliminary data.</text>
</comment>
<dbReference type="FunFam" id="1.10.20.10:FF:000008">
    <property type="entry name" value="Histone H2A"/>
    <property type="match status" value="1"/>
</dbReference>
<dbReference type="Proteomes" id="UP000308199">
    <property type="component" value="Unassembled WGS sequence"/>
</dbReference>
<name>A0A4S4L3K9_9AGAM</name>
<evidence type="ECO:0000256" key="5">
    <source>
        <dbReference type="ARBA" id="ARBA00022481"/>
    </source>
</evidence>
<evidence type="ECO:0000256" key="9">
    <source>
        <dbReference type="ARBA" id="ARBA00023269"/>
    </source>
</evidence>
<accession>A0A4S4L3K9</accession>
<organism evidence="13 14">
    <name type="scientific">Phellinidium pouzarii</name>
    <dbReference type="NCBI Taxonomy" id="167371"/>
    <lineage>
        <taxon>Eukaryota</taxon>
        <taxon>Fungi</taxon>
        <taxon>Dikarya</taxon>
        <taxon>Basidiomycota</taxon>
        <taxon>Agaricomycotina</taxon>
        <taxon>Agaricomycetes</taxon>
        <taxon>Hymenochaetales</taxon>
        <taxon>Hymenochaetaceae</taxon>
        <taxon>Phellinidium</taxon>
    </lineage>
</organism>
<feature type="compositionally biased region" description="Polar residues" evidence="10">
    <location>
        <begin position="240"/>
        <end position="249"/>
    </location>
</feature>
<reference evidence="13 14" key="1">
    <citation type="submission" date="2019-02" db="EMBL/GenBank/DDBJ databases">
        <title>Genome sequencing of the rare red list fungi Phellinidium pouzarii.</title>
        <authorList>
            <person name="Buettner E."/>
            <person name="Kellner H."/>
        </authorList>
    </citation>
    <scope>NUCLEOTIDE SEQUENCE [LARGE SCALE GENOMIC DNA]</scope>
    <source>
        <strain evidence="13 14">DSM 108285</strain>
    </source>
</reference>
<feature type="compositionally biased region" description="Polar residues" evidence="10">
    <location>
        <begin position="857"/>
        <end position="875"/>
    </location>
</feature>
<dbReference type="Gene3D" id="1.10.20.10">
    <property type="entry name" value="Histone, subunit A"/>
    <property type="match status" value="1"/>
</dbReference>
<feature type="compositionally biased region" description="Pro residues" evidence="10">
    <location>
        <begin position="760"/>
        <end position="771"/>
    </location>
</feature>
<keyword evidence="8" id="KW-0539">Nucleus</keyword>
<sequence length="1052" mass="112182">MSGKGKAGKSGGKAGGEGKSQSRSAKAGLQFPVGRIHRLLKRGNYAQRVGAGAPVYLAAVLEYLAAEILELAGNAARDNKKQRIVPRHLQLAIRNDEELNKLLGSVVISQGGVVPFINPELLPNKSSKGSKKDSQERVQLARSSTSTSDATLIVYIVVRLSTSIAIMNHYQQQYSARPQQPLQAPHAPISPYFAARQRFEQSAYPAQSQSQAIDQHPRPPQHPKQQQRAGTHQHTHPHSQTRAQVQQRLGPQLQAQSYNMPPSQYAQVQQPPYQPQYAQQSQRMQTQAPYAPQYSVQATSPSAPYGQRTYSYPPLHSQARVQPAPAPTLYQAQQPYTSSYNAQAARAYALLQAQQTPSYVRPAGPPQATATAVPGSSVYTPSPQNNPGAGGRRPLPTPSQARPRPLSMPPQPAQGAPSARIFGHSSSSSLSHIIPQPSMTQPSPLPISPLPAATSSASPKRRPLPSPSPTSGSAPLPPASPASVRPAGSPGSAHMTLGQIPSSEKSPSSSYVSITSSQASAPGSPQKTPTQRRALPQSPSVPPDLSQIHRGGGTLARNGTVIHLVSQFGGKGNQVNPSAERGNIKPQKPTSQTPTACSSYMPRSPVRASTLPATVQSAPLNPLTFHQAPASQVLYSDEEGAEESGGEGDMLSEVSEDSAHQSHGQMPSPQYGIRDLPKRNTFISGPPGREVASKPESSPQYGIKDLPTRAKSVIDRRRAWERAEQGMNNGPVGSSQMVSNSGSKTAFEPNKRIFEASTPAKPPDATLPPPVTHISPSRSPQPQTPQQEQKLPMPAVQHPQPSYTDRQPSWTLPTADLERIEKRTHSGEQKTSMAFKFATMSLAEENTVNANAADAPSHTQTNYRPLAQSSTSRSGSPKKPYPFGTRTPRTVSNTDLSLDDAPPPSLRRTPSPSLSAASSSAPSIPTSRTPDDVPDLSGQQHNGQGVSIPKIDLPDDFDYDNNIVNVPSVEVQVPSIVVSPKPMSPRRAGLPVIIFPDDEGVEVNGSGPAISVTSPAAPHAPMPVILDDLVSSPSKSRGLPRPPEQFLGICPD</sequence>
<dbReference type="SMART" id="SM00414">
    <property type="entry name" value="H2A"/>
    <property type="match status" value="1"/>
</dbReference>
<evidence type="ECO:0000256" key="6">
    <source>
        <dbReference type="ARBA" id="ARBA00022990"/>
    </source>
</evidence>
<feature type="region of interest" description="Disordered" evidence="10">
    <location>
        <begin position="261"/>
        <end position="302"/>
    </location>
</feature>
<comment type="subcellular location">
    <subcellularLocation>
        <location evidence="2">Chromosome</location>
    </subcellularLocation>
    <subcellularLocation>
        <location evidence="1">Nucleus</location>
    </subcellularLocation>
</comment>
<feature type="compositionally biased region" description="Gly residues" evidence="10">
    <location>
        <begin position="8"/>
        <end position="18"/>
    </location>
</feature>
<feature type="compositionally biased region" description="Polar residues" evidence="10">
    <location>
        <begin position="377"/>
        <end position="387"/>
    </location>
</feature>
<feature type="region of interest" description="Disordered" evidence="10">
    <location>
        <begin position="1"/>
        <end position="27"/>
    </location>
</feature>
<dbReference type="Pfam" id="PF16211">
    <property type="entry name" value="Histone_H2A_C"/>
    <property type="match status" value="1"/>
</dbReference>
<feature type="compositionally biased region" description="Acidic residues" evidence="10">
    <location>
        <begin position="636"/>
        <end position="646"/>
    </location>
</feature>
<feature type="region of interest" description="Disordered" evidence="10">
    <location>
        <begin position="629"/>
        <end position="832"/>
    </location>
</feature>
<dbReference type="InterPro" id="IPR009072">
    <property type="entry name" value="Histone-fold"/>
</dbReference>
<feature type="compositionally biased region" description="Polar residues" evidence="10">
    <location>
        <begin position="799"/>
        <end position="812"/>
    </location>
</feature>
<feature type="compositionally biased region" description="Polar residues" evidence="10">
    <location>
        <begin position="283"/>
        <end position="302"/>
    </location>
</feature>
<dbReference type="PROSITE" id="PS00046">
    <property type="entry name" value="HISTONE_H2A"/>
    <property type="match status" value="1"/>
</dbReference>
<feature type="compositionally biased region" description="Polar residues" evidence="10">
    <location>
        <begin position="726"/>
        <end position="744"/>
    </location>
</feature>
<dbReference type="GO" id="GO:0003677">
    <property type="term" value="F:DNA binding"/>
    <property type="evidence" value="ECO:0007669"/>
    <property type="project" value="UniProtKB-KW"/>
</dbReference>
<feature type="domain" description="Core Histone H2A/H2B/H3" evidence="11">
    <location>
        <begin position="18"/>
        <end position="94"/>
    </location>
</feature>
<feature type="compositionally biased region" description="Low complexity" evidence="10">
    <location>
        <begin position="906"/>
        <end position="928"/>
    </location>
</feature>
<feature type="compositionally biased region" description="Low complexity" evidence="10">
    <location>
        <begin position="502"/>
        <end position="520"/>
    </location>
</feature>
<evidence type="ECO:0000256" key="10">
    <source>
        <dbReference type="SAM" id="MobiDB-lite"/>
    </source>
</evidence>
<feature type="compositionally biased region" description="Low complexity" evidence="10">
    <location>
        <begin position="775"/>
        <end position="792"/>
    </location>
</feature>
<proteinExistence type="inferred from homology"/>